<dbReference type="Pfam" id="PF00932">
    <property type="entry name" value="LTD"/>
    <property type="match status" value="1"/>
</dbReference>
<protein>
    <submittedName>
        <fullName evidence="3">Lamin tail-like protein</fullName>
    </submittedName>
</protein>
<accession>A0A3N1ZWD3</accession>
<dbReference type="PROSITE" id="PS51841">
    <property type="entry name" value="LTD"/>
    <property type="match status" value="1"/>
</dbReference>
<comment type="caution">
    <text evidence="3">The sequence shown here is derived from an EMBL/GenBank/DDBJ whole genome shotgun (WGS) entry which is preliminary data.</text>
</comment>
<reference evidence="3 4" key="1">
    <citation type="submission" date="2018-11" db="EMBL/GenBank/DDBJ databases">
        <title>Sequencing the genomes of 1000 actinobacteria strains.</title>
        <authorList>
            <person name="Klenk H.-P."/>
        </authorList>
    </citation>
    <scope>NUCLEOTIDE SEQUENCE [LARGE SCALE GENOMIC DNA]</scope>
    <source>
        <strain evidence="3 4">DSM 10546</strain>
    </source>
</reference>
<feature type="chain" id="PRO_5018287320" evidence="1">
    <location>
        <begin position="27"/>
        <end position="150"/>
    </location>
</feature>
<dbReference type="EMBL" id="RKHG01000001">
    <property type="protein sequence ID" value="ROR55171.1"/>
    <property type="molecule type" value="Genomic_DNA"/>
</dbReference>
<dbReference type="RefSeq" id="WP_123576053.1">
    <property type="nucleotide sequence ID" value="NZ_RKHG01000001.1"/>
</dbReference>
<dbReference type="AlphaFoldDB" id="A0A3N1ZWD3"/>
<dbReference type="Proteomes" id="UP000275749">
    <property type="component" value="Unassembled WGS sequence"/>
</dbReference>
<keyword evidence="1" id="KW-0732">Signal</keyword>
<organism evidence="3 4">
    <name type="scientific">Luteococcus japonicus</name>
    <dbReference type="NCBI Taxonomy" id="33984"/>
    <lineage>
        <taxon>Bacteria</taxon>
        <taxon>Bacillati</taxon>
        <taxon>Actinomycetota</taxon>
        <taxon>Actinomycetes</taxon>
        <taxon>Propionibacteriales</taxon>
        <taxon>Propionibacteriaceae</taxon>
        <taxon>Luteococcus</taxon>
    </lineage>
</organism>
<dbReference type="InterPro" id="IPR001322">
    <property type="entry name" value="Lamin_tail_dom"/>
</dbReference>
<evidence type="ECO:0000256" key="1">
    <source>
        <dbReference type="SAM" id="SignalP"/>
    </source>
</evidence>
<dbReference type="SUPFAM" id="SSF74853">
    <property type="entry name" value="Lamin A/C globular tail domain"/>
    <property type="match status" value="1"/>
</dbReference>
<dbReference type="Gene3D" id="2.60.40.1260">
    <property type="entry name" value="Lamin Tail domain"/>
    <property type="match status" value="1"/>
</dbReference>
<sequence length="150" mass="16040">MRRSTVPALLVAGLSLAPLAATPAQAASTVKFTTWVADPRGADKNINAGYNSEYIVIKNTTRKAVTMTGWTVKDRGNKHTFTFPRGFVLKAGAQVTLHSGSGRNSATHVYFNLRSPGYVWNNTGGDDATLRRGSTVVAKCTYTKGGTKTC</sequence>
<name>A0A3N1ZWD3_9ACTN</name>
<gene>
    <name evidence="3" type="ORF">EDD41_2428</name>
</gene>
<evidence type="ECO:0000313" key="3">
    <source>
        <dbReference type="EMBL" id="ROR55171.1"/>
    </source>
</evidence>
<feature type="domain" description="LTD" evidence="2">
    <location>
        <begin position="20"/>
        <end position="144"/>
    </location>
</feature>
<feature type="signal peptide" evidence="1">
    <location>
        <begin position="1"/>
        <end position="26"/>
    </location>
</feature>
<evidence type="ECO:0000259" key="2">
    <source>
        <dbReference type="PROSITE" id="PS51841"/>
    </source>
</evidence>
<proteinExistence type="predicted"/>
<evidence type="ECO:0000313" key="4">
    <source>
        <dbReference type="Proteomes" id="UP000275749"/>
    </source>
</evidence>
<dbReference type="InterPro" id="IPR036415">
    <property type="entry name" value="Lamin_tail_dom_sf"/>
</dbReference>